<keyword evidence="5" id="KW-1185">Reference proteome</keyword>
<dbReference type="RefSeq" id="WP_169548967.1">
    <property type="nucleotide sequence ID" value="NZ_CP051677.1"/>
</dbReference>
<proteinExistence type="predicted"/>
<evidence type="ECO:0000313" key="5">
    <source>
        <dbReference type="Proteomes" id="UP000501128"/>
    </source>
</evidence>
<organism evidence="4 5">
    <name type="scientific">Spirosoma rhododendri</name>
    <dbReference type="NCBI Taxonomy" id="2728024"/>
    <lineage>
        <taxon>Bacteria</taxon>
        <taxon>Pseudomonadati</taxon>
        <taxon>Bacteroidota</taxon>
        <taxon>Cytophagia</taxon>
        <taxon>Cytophagales</taxon>
        <taxon>Cytophagaceae</taxon>
        <taxon>Spirosoma</taxon>
    </lineage>
</organism>
<feature type="domain" description="Glycosyl transferase family 1" evidence="2">
    <location>
        <begin position="198"/>
        <end position="353"/>
    </location>
</feature>
<dbReference type="CDD" id="cd03809">
    <property type="entry name" value="GT4_MtfB-like"/>
    <property type="match status" value="1"/>
</dbReference>
<dbReference type="SUPFAM" id="SSF53756">
    <property type="entry name" value="UDP-Glycosyltransferase/glycogen phosphorylase"/>
    <property type="match status" value="1"/>
</dbReference>
<gene>
    <name evidence="4" type="ORF">HH216_00270</name>
</gene>
<dbReference type="Pfam" id="PF13439">
    <property type="entry name" value="Glyco_transf_4"/>
    <property type="match status" value="1"/>
</dbReference>
<dbReference type="PANTHER" id="PTHR46401">
    <property type="entry name" value="GLYCOSYLTRANSFERASE WBBK-RELATED"/>
    <property type="match status" value="1"/>
</dbReference>
<protein>
    <submittedName>
        <fullName evidence="4">Glycosyltransferase family 4 protein</fullName>
    </submittedName>
</protein>
<dbReference type="GO" id="GO:0016757">
    <property type="term" value="F:glycosyltransferase activity"/>
    <property type="evidence" value="ECO:0007669"/>
    <property type="project" value="InterPro"/>
</dbReference>
<sequence length="391" mass="44632">MRIGIEAQRLFRANKHGMDFVALELIHALQDIDTENDYFIFVRPDIDEQCLRLRGRFTLVKLTALNYIHWEQVVLPLAIRQYRLDVLHCTANTAPFLTGTPLVLTLHDVLFMNRNAEMNTATIYQRLGNVYRTFLVPWLIRRGQPVITVSHFASSQIKEELRLPDARISVLYNGVSPKFLVPSEEEQHLQARLRYKLPARYFLFLGSADPRKNMINVLRAYLAYRNRDTTISLVVSGKNPAFLRQHFTPDECGQIQAHCHFIGYIHDEDLPSLYAMADVFLFPSISEGFGLPIIEAMASGTPVITGNRTAMPEVAGSAALLVDPHRPQAITDAMHQLTTNALLRQNLIRRGQAWATRFSWPETAQQLLTVYRQFDPAQTQPARHAQTTPFL</sequence>
<dbReference type="Pfam" id="PF00534">
    <property type="entry name" value="Glycos_transf_1"/>
    <property type="match status" value="1"/>
</dbReference>
<evidence type="ECO:0000259" key="3">
    <source>
        <dbReference type="Pfam" id="PF13439"/>
    </source>
</evidence>
<accession>A0A7L5DIV3</accession>
<reference evidence="4 5" key="1">
    <citation type="submission" date="2020-04" db="EMBL/GenBank/DDBJ databases">
        <title>Genome sequencing of novel species.</title>
        <authorList>
            <person name="Heo J."/>
            <person name="Kim S.-J."/>
            <person name="Kim J.-S."/>
            <person name="Hong S.-B."/>
            <person name="Kwon S.-W."/>
        </authorList>
    </citation>
    <scope>NUCLEOTIDE SEQUENCE [LARGE SCALE GENOMIC DNA]</scope>
    <source>
        <strain evidence="4 5">CJU-R4</strain>
    </source>
</reference>
<dbReference type="Gene3D" id="3.40.50.2000">
    <property type="entry name" value="Glycogen Phosphorylase B"/>
    <property type="match status" value="2"/>
</dbReference>
<dbReference type="InterPro" id="IPR028098">
    <property type="entry name" value="Glyco_trans_4-like_N"/>
</dbReference>
<dbReference type="Proteomes" id="UP000501128">
    <property type="component" value="Chromosome"/>
</dbReference>
<dbReference type="KEGG" id="srho:HH216_00270"/>
<keyword evidence="1 4" id="KW-0808">Transferase</keyword>
<evidence type="ECO:0000313" key="4">
    <source>
        <dbReference type="EMBL" id="QJD77023.1"/>
    </source>
</evidence>
<dbReference type="AlphaFoldDB" id="A0A7L5DIV3"/>
<dbReference type="GO" id="GO:0009103">
    <property type="term" value="P:lipopolysaccharide biosynthetic process"/>
    <property type="evidence" value="ECO:0007669"/>
    <property type="project" value="TreeGrafter"/>
</dbReference>
<dbReference type="InterPro" id="IPR001296">
    <property type="entry name" value="Glyco_trans_1"/>
</dbReference>
<dbReference type="EMBL" id="CP051677">
    <property type="protein sequence ID" value="QJD77023.1"/>
    <property type="molecule type" value="Genomic_DNA"/>
</dbReference>
<dbReference type="FunFam" id="3.40.50.2000:FF:000119">
    <property type="entry name" value="Glycosyl transferase group 1"/>
    <property type="match status" value="1"/>
</dbReference>
<evidence type="ECO:0000259" key="2">
    <source>
        <dbReference type="Pfam" id="PF00534"/>
    </source>
</evidence>
<feature type="domain" description="Glycosyltransferase subfamily 4-like N-terminal" evidence="3">
    <location>
        <begin position="17"/>
        <end position="177"/>
    </location>
</feature>
<dbReference type="PANTHER" id="PTHR46401:SF2">
    <property type="entry name" value="GLYCOSYLTRANSFERASE WBBK-RELATED"/>
    <property type="match status" value="1"/>
</dbReference>
<evidence type="ECO:0000256" key="1">
    <source>
        <dbReference type="ARBA" id="ARBA00022679"/>
    </source>
</evidence>
<name>A0A7L5DIV3_9BACT</name>